<dbReference type="Pfam" id="PF01614">
    <property type="entry name" value="IclR_C"/>
    <property type="match status" value="1"/>
</dbReference>
<evidence type="ECO:0000259" key="9">
    <source>
        <dbReference type="PROSITE" id="PS51078"/>
    </source>
</evidence>
<feature type="region of interest" description="Disordered" evidence="7">
    <location>
        <begin position="1"/>
        <end position="24"/>
    </location>
</feature>
<sequence>MSSAGDTAWCTSTPKRTAADAGHGSGLRSVGTALDVLECFALDGSLGVSDIARRLGVAKSTAHRLLQTLASRGFVEQDVTSGQYRLGIHLYELGQLAQARHALRYAALPVIRHVAAQTGLTVNFAVPDGADTVFVERIENRDGVRILGHMGRRYPAHVTSSGKVIAAYNAEFAEARRRAGFPPRASHTVRSVADWDRELERVRRRGWAHSHSESFEDSSSVAVAVLRGRVAVASVSVFGPTDDIEPRVEQLVPLLVAASHRIARAGSG</sequence>
<dbReference type="Proteomes" id="UP000515976">
    <property type="component" value="Chromosome"/>
</dbReference>
<dbReference type="AlphaFoldDB" id="A0A7G9R0Y2"/>
<evidence type="ECO:0000259" key="8">
    <source>
        <dbReference type="PROSITE" id="PS51077"/>
    </source>
</evidence>
<evidence type="ECO:0000256" key="2">
    <source>
        <dbReference type="ARBA" id="ARBA00023015"/>
    </source>
</evidence>
<dbReference type="SUPFAM" id="SSF46785">
    <property type="entry name" value="Winged helix' DNA-binding domain"/>
    <property type="match status" value="1"/>
</dbReference>
<feature type="compositionally biased region" description="Polar residues" evidence="7">
    <location>
        <begin position="1"/>
        <end position="15"/>
    </location>
</feature>
<dbReference type="EMBL" id="CP060712">
    <property type="protein sequence ID" value="QNN49257.1"/>
    <property type="molecule type" value="Genomic_DNA"/>
</dbReference>
<evidence type="ECO:0000256" key="3">
    <source>
        <dbReference type="ARBA" id="ARBA00023125"/>
    </source>
</evidence>
<dbReference type="PROSITE" id="PS51078">
    <property type="entry name" value="ICLR_ED"/>
    <property type="match status" value="1"/>
</dbReference>
<protein>
    <recommendedName>
        <fullName evidence="6">Glycerol operon regulatory protein</fullName>
    </recommendedName>
</protein>
<evidence type="ECO:0000256" key="4">
    <source>
        <dbReference type="ARBA" id="ARBA00023163"/>
    </source>
</evidence>
<keyword evidence="3" id="KW-0238">DNA-binding</keyword>
<evidence type="ECO:0000256" key="7">
    <source>
        <dbReference type="SAM" id="MobiDB-lite"/>
    </source>
</evidence>
<evidence type="ECO:0000256" key="5">
    <source>
        <dbReference type="ARBA" id="ARBA00058938"/>
    </source>
</evidence>
<dbReference type="InterPro" id="IPR029016">
    <property type="entry name" value="GAF-like_dom_sf"/>
</dbReference>
<evidence type="ECO:0000256" key="6">
    <source>
        <dbReference type="ARBA" id="ARBA00070406"/>
    </source>
</evidence>
<dbReference type="InterPro" id="IPR014757">
    <property type="entry name" value="Tscrpt_reg_IclR_C"/>
</dbReference>
<accession>A0A7G9R0Y2</accession>
<dbReference type="RefSeq" id="WP_166101391.1">
    <property type="nucleotide sequence ID" value="NZ_BMMY01000006.1"/>
</dbReference>
<proteinExistence type="predicted"/>
<dbReference type="KEGG" id="pei:H9L10_13700"/>
<dbReference type="Pfam" id="PF09339">
    <property type="entry name" value="HTH_IclR"/>
    <property type="match status" value="1"/>
</dbReference>
<dbReference type="GO" id="GO:0003700">
    <property type="term" value="F:DNA-binding transcription factor activity"/>
    <property type="evidence" value="ECO:0007669"/>
    <property type="project" value="TreeGrafter"/>
</dbReference>
<dbReference type="PANTHER" id="PTHR30136">
    <property type="entry name" value="HELIX-TURN-HELIX TRANSCRIPTIONAL REGULATOR, ICLR FAMILY"/>
    <property type="match status" value="1"/>
</dbReference>
<name>A0A7G9R0Y2_9MICO</name>
<reference evidence="10 11" key="1">
    <citation type="submission" date="2020-08" db="EMBL/GenBank/DDBJ databases">
        <title>Genome sequence of Phycicoccus endophyticus JCM 31784T.</title>
        <authorList>
            <person name="Hyun D.-W."/>
            <person name="Bae J.-W."/>
        </authorList>
    </citation>
    <scope>NUCLEOTIDE SEQUENCE [LARGE SCALE GENOMIC DNA]</scope>
    <source>
        <strain evidence="10 11">JCM 31784</strain>
    </source>
</reference>
<dbReference type="PROSITE" id="PS51077">
    <property type="entry name" value="HTH_ICLR"/>
    <property type="match status" value="1"/>
</dbReference>
<evidence type="ECO:0000256" key="1">
    <source>
        <dbReference type="ARBA" id="ARBA00022798"/>
    </source>
</evidence>
<keyword evidence="1" id="KW-0319">Glycerol metabolism</keyword>
<dbReference type="GO" id="GO:0045892">
    <property type="term" value="P:negative regulation of DNA-templated transcription"/>
    <property type="evidence" value="ECO:0007669"/>
    <property type="project" value="TreeGrafter"/>
</dbReference>
<dbReference type="InterPro" id="IPR005471">
    <property type="entry name" value="Tscrpt_reg_IclR_N"/>
</dbReference>
<keyword evidence="2" id="KW-0805">Transcription regulation</keyword>
<keyword evidence="11" id="KW-1185">Reference proteome</keyword>
<evidence type="ECO:0000313" key="11">
    <source>
        <dbReference type="Proteomes" id="UP000515976"/>
    </source>
</evidence>
<keyword evidence="4" id="KW-0804">Transcription</keyword>
<organism evidence="10 11">
    <name type="scientific">Phycicoccus endophyticus</name>
    <dbReference type="NCBI Taxonomy" id="1690220"/>
    <lineage>
        <taxon>Bacteria</taxon>
        <taxon>Bacillati</taxon>
        <taxon>Actinomycetota</taxon>
        <taxon>Actinomycetes</taxon>
        <taxon>Micrococcales</taxon>
        <taxon>Intrasporangiaceae</taxon>
        <taxon>Phycicoccus</taxon>
    </lineage>
</organism>
<dbReference type="InterPro" id="IPR036388">
    <property type="entry name" value="WH-like_DNA-bd_sf"/>
</dbReference>
<dbReference type="GO" id="GO:0006071">
    <property type="term" value="P:glycerol metabolic process"/>
    <property type="evidence" value="ECO:0007669"/>
    <property type="project" value="UniProtKB-KW"/>
</dbReference>
<dbReference type="InterPro" id="IPR036390">
    <property type="entry name" value="WH_DNA-bd_sf"/>
</dbReference>
<feature type="domain" description="HTH iclR-type" evidence="8">
    <location>
        <begin position="27"/>
        <end position="88"/>
    </location>
</feature>
<dbReference type="Gene3D" id="1.10.10.10">
    <property type="entry name" value="Winged helix-like DNA-binding domain superfamily/Winged helix DNA-binding domain"/>
    <property type="match status" value="1"/>
</dbReference>
<evidence type="ECO:0000313" key="10">
    <source>
        <dbReference type="EMBL" id="QNN49257.1"/>
    </source>
</evidence>
<dbReference type="FunFam" id="1.10.10.10:FF:000056">
    <property type="entry name" value="IclR family transcriptional regulator"/>
    <property type="match status" value="1"/>
</dbReference>
<dbReference type="InterPro" id="IPR050707">
    <property type="entry name" value="HTH_MetabolicPath_Reg"/>
</dbReference>
<dbReference type="PANTHER" id="PTHR30136:SF24">
    <property type="entry name" value="HTH-TYPE TRANSCRIPTIONAL REPRESSOR ALLR"/>
    <property type="match status" value="1"/>
</dbReference>
<feature type="domain" description="IclR-ED" evidence="9">
    <location>
        <begin position="89"/>
        <end position="268"/>
    </location>
</feature>
<dbReference type="SUPFAM" id="SSF55781">
    <property type="entry name" value="GAF domain-like"/>
    <property type="match status" value="1"/>
</dbReference>
<comment type="function">
    <text evidence="5">May be an activator protein for the gylABX operon.</text>
</comment>
<dbReference type="SMART" id="SM00346">
    <property type="entry name" value="HTH_ICLR"/>
    <property type="match status" value="1"/>
</dbReference>
<gene>
    <name evidence="10" type="ORF">H9L10_13700</name>
</gene>
<dbReference type="GO" id="GO:0003677">
    <property type="term" value="F:DNA binding"/>
    <property type="evidence" value="ECO:0007669"/>
    <property type="project" value="UniProtKB-KW"/>
</dbReference>
<dbReference type="Gene3D" id="3.30.450.40">
    <property type="match status" value="1"/>
</dbReference>